<sequence>MKFAFIVILTFISVMSTVTVQNVEAKRLLSEETLQNVLHDEVNALRMAKPQGFHCKEGCHVSCIPIQLVIRCVCLC</sequence>
<gene>
    <name evidence="2" type="ORF">EUTSA_v10023074mg</name>
</gene>
<dbReference type="OMA" id="ACVMMNT"/>
<dbReference type="Gramene" id="ESQ50976">
    <property type="protein sequence ID" value="ESQ50976"/>
    <property type="gene ID" value="EUTSA_v10023074mg"/>
</dbReference>
<feature type="signal peptide" evidence="1">
    <location>
        <begin position="1"/>
        <end position="25"/>
    </location>
</feature>
<dbReference type="EMBL" id="KI517392">
    <property type="protein sequence ID" value="ESQ50976.1"/>
    <property type="molecule type" value="Genomic_DNA"/>
</dbReference>
<dbReference type="KEGG" id="eus:EUTSA_v10023074mg"/>
<accession>V4NVX2</accession>
<evidence type="ECO:0000256" key="1">
    <source>
        <dbReference type="SAM" id="SignalP"/>
    </source>
</evidence>
<proteinExistence type="predicted"/>
<organism evidence="2 3">
    <name type="scientific">Eutrema salsugineum</name>
    <name type="common">Saltwater cress</name>
    <name type="synonym">Sisymbrium salsugineum</name>
    <dbReference type="NCBI Taxonomy" id="72664"/>
    <lineage>
        <taxon>Eukaryota</taxon>
        <taxon>Viridiplantae</taxon>
        <taxon>Streptophyta</taxon>
        <taxon>Embryophyta</taxon>
        <taxon>Tracheophyta</taxon>
        <taxon>Spermatophyta</taxon>
        <taxon>Magnoliopsida</taxon>
        <taxon>eudicotyledons</taxon>
        <taxon>Gunneridae</taxon>
        <taxon>Pentapetalae</taxon>
        <taxon>rosids</taxon>
        <taxon>malvids</taxon>
        <taxon>Brassicales</taxon>
        <taxon>Brassicaceae</taxon>
        <taxon>Eutremeae</taxon>
        <taxon>Eutrema</taxon>
    </lineage>
</organism>
<feature type="chain" id="PRO_5004724072" evidence="1">
    <location>
        <begin position="26"/>
        <end position="76"/>
    </location>
</feature>
<reference evidence="2 3" key="1">
    <citation type="journal article" date="2013" name="Front. Plant Sci.">
        <title>The Reference Genome of the Halophytic Plant Eutrema salsugineum.</title>
        <authorList>
            <person name="Yang R."/>
            <person name="Jarvis D.E."/>
            <person name="Chen H."/>
            <person name="Beilstein M.A."/>
            <person name="Grimwood J."/>
            <person name="Jenkins J."/>
            <person name="Shu S."/>
            <person name="Prochnik S."/>
            <person name="Xin M."/>
            <person name="Ma C."/>
            <person name="Schmutz J."/>
            <person name="Wing R.A."/>
            <person name="Mitchell-Olds T."/>
            <person name="Schumaker K.S."/>
            <person name="Wang X."/>
        </authorList>
    </citation>
    <scope>NUCLEOTIDE SEQUENCE [LARGE SCALE GENOMIC DNA]</scope>
</reference>
<dbReference type="AlphaFoldDB" id="V4NVX2"/>
<protein>
    <submittedName>
        <fullName evidence="2">Uncharacterized protein</fullName>
    </submittedName>
</protein>
<dbReference type="Proteomes" id="UP000030689">
    <property type="component" value="Unassembled WGS sequence"/>
</dbReference>
<keyword evidence="3" id="KW-1185">Reference proteome</keyword>
<keyword evidence="1" id="KW-0732">Signal</keyword>
<name>V4NVX2_EUTSA</name>
<evidence type="ECO:0000313" key="2">
    <source>
        <dbReference type="EMBL" id="ESQ50976.1"/>
    </source>
</evidence>
<evidence type="ECO:0000313" key="3">
    <source>
        <dbReference type="Proteomes" id="UP000030689"/>
    </source>
</evidence>